<gene>
    <name evidence="6" type="ORF">SAMN05216377_12437</name>
</gene>
<dbReference type="Gene3D" id="3.50.50.60">
    <property type="entry name" value="FAD/NAD(P)-binding domain"/>
    <property type="match status" value="1"/>
</dbReference>
<evidence type="ECO:0000313" key="7">
    <source>
        <dbReference type="Proteomes" id="UP000198967"/>
    </source>
</evidence>
<dbReference type="STRING" id="366584.SAMN05216377_12437"/>
<protein>
    <submittedName>
        <fullName evidence="6">FAD binding domain-containing protein</fullName>
    </submittedName>
</protein>
<feature type="domain" description="FAD-dependent oxidoreductase 2 FAD-binding" evidence="5">
    <location>
        <begin position="8"/>
        <end position="504"/>
    </location>
</feature>
<evidence type="ECO:0000313" key="6">
    <source>
        <dbReference type="EMBL" id="SDH51923.1"/>
    </source>
</evidence>
<dbReference type="RefSeq" id="WP_143030260.1">
    <property type="nucleotide sequence ID" value="NZ_FNBE01000024.1"/>
</dbReference>
<dbReference type="EMBL" id="FNBE01000024">
    <property type="protein sequence ID" value="SDH51923.1"/>
    <property type="molecule type" value="Genomic_DNA"/>
</dbReference>
<dbReference type="SUPFAM" id="SSF56425">
    <property type="entry name" value="Succinate dehydrogenase/fumarate reductase flavoprotein, catalytic domain"/>
    <property type="match status" value="1"/>
</dbReference>
<dbReference type="PANTHER" id="PTHR43400:SF10">
    <property type="entry name" value="3-OXOSTEROID 1-DEHYDROGENASE"/>
    <property type="match status" value="1"/>
</dbReference>
<dbReference type="Pfam" id="PF00890">
    <property type="entry name" value="FAD_binding_2"/>
    <property type="match status" value="1"/>
</dbReference>
<dbReference type="SUPFAM" id="SSF51905">
    <property type="entry name" value="FAD/NAD(P)-binding domain"/>
    <property type="match status" value="1"/>
</dbReference>
<dbReference type="InterPro" id="IPR003953">
    <property type="entry name" value="FAD-dep_OxRdtase_2_FAD-bd"/>
</dbReference>
<name>A0A1G8D324_PSEOR</name>
<proteinExistence type="predicted"/>
<reference evidence="6 7" key="1">
    <citation type="submission" date="2016-10" db="EMBL/GenBank/DDBJ databases">
        <authorList>
            <person name="de Groot N.N."/>
        </authorList>
    </citation>
    <scope>NUCLEOTIDE SEQUENCE [LARGE SCALE GENOMIC DNA]</scope>
    <source>
        <strain evidence="6 7">CGMCC 4.3143</strain>
    </source>
</reference>
<evidence type="ECO:0000259" key="5">
    <source>
        <dbReference type="Pfam" id="PF00890"/>
    </source>
</evidence>
<keyword evidence="7" id="KW-1185">Reference proteome</keyword>
<dbReference type="Gene3D" id="3.90.700.10">
    <property type="entry name" value="Succinate dehydrogenase/fumarate reductase flavoprotein, catalytic domain"/>
    <property type="match status" value="1"/>
</dbReference>
<dbReference type="GO" id="GO:0008202">
    <property type="term" value="P:steroid metabolic process"/>
    <property type="evidence" value="ECO:0007669"/>
    <property type="project" value="UniProtKB-ARBA"/>
</dbReference>
<dbReference type="InterPro" id="IPR027477">
    <property type="entry name" value="Succ_DH/fumarate_Rdtase_cat_sf"/>
</dbReference>
<dbReference type="PANTHER" id="PTHR43400">
    <property type="entry name" value="FUMARATE REDUCTASE"/>
    <property type="match status" value="1"/>
</dbReference>
<dbReference type="InterPro" id="IPR050315">
    <property type="entry name" value="FAD-oxidoreductase_2"/>
</dbReference>
<dbReference type="AlphaFoldDB" id="A0A1G8D324"/>
<dbReference type="GO" id="GO:0033765">
    <property type="term" value="F:steroid dehydrogenase activity, acting on the CH-CH group of donors"/>
    <property type="evidence" value="ECO:0007669"/>
    <property type="project" value="UniProtKB-ARBA"/>
</dbReference>
<accession>A0A1G8D324</accession>
<sequence>MTNIEFCDVLIIGSGAGGLSAAITAGHAGAQVIVVEAADKVGGTFAYSGGQVWVGMTDLEVEAGVDDSVADVRAYLQWLSQGQADDEMRETFVTRGPEVFRFLRNQGINLRLIRGLPDYYYPEAEGSKAEGRWYEIEPWDQSQLGPLIDLVATSPYGGGVVSSQDRIDTGGTAMTPELAERRQRHIEKGERCAGPGLAASMTKVAVDNGVTFYPSTRAVRLTIQDGKVTGAIVRDTSGERTVHARNGVIIATGAYDWSEEWMHRLDQLVDVKTMSPPTIRGDHFELTAPLDAAIEVVRRPVTSAVYFGTRTPGDEVHGSQAYRYYTPGLPRNIVVNDAGRRFADDAFHPGIAEGWLEGSANWPAWVIVDQKYIDTYGIGAVPAGGEIPEGMCSRGATIEETALAAGIDPAGLSGEVARWNGFCADGKDSDFGRGARPYALALNGDPRSENRNMGPITEAPFYAFPLVRVAVNSPAGGLVTGPTGQVRSTSGSGIPGLYAAGTAVAQRDIGASYNSGMGNQRGLLYGYLAALELTADGA</sequence>
<keyword evidence="2" id="KW-0285">Flavoprotein</keyword>
<evidence type="ECO:0000256" key="1">
    <source>
        <dbReference type="ARBA" id="ARBA00001974"/>
    </source>
</evidence>
<evidence type="ECO:0000256" key="4">
    <source>
        <dbReference type="ARBA" id="ARBA00023002"/>
    </source>
</evidence>
<organism evidence="6 7">
    <name type="scientific">Pseudonocardia oroxyli</name>
    <dbReference type="NCBI Taxonomy" id="366584"/>
    <lineage>
        <taxon>Bacteria</taxon>
        <taxon>Bacillati</taxon>
        <taxon>Actinomycetota</taxon>
        <taxon>Actinomycetes</taxon>
        <taxon>Pseudonocardiales</taxon>
        <taxon>Pseudonocardiaceae</taxon>
        <taxon>Pseudonocardia</taxon>
    </lineage>
</organism>
<dbReference type="InterPro" id="IPR036188">
    <property type="entry name" value="FAD/NAD-bd_sf"/>
</dbReference>
<comment type="cofactor">
    <cofactor evidence="1">
        <name>FAD</name>
        <dbReference type="ChEBI" id="CHEBI:57692"/>
    </cofactor>
</comment>
<dbReference type="Proteomes" id="UP000198967">
    <property type="component" value="Unassembled WGS sequence"/>
</dbReference>
<keyword evidence="3" id="KW-0274">FAD</keyword>
<evidence type="ECO:0000256" key="2">
    <source>
        <dbReference type="ARBA" id="ARBA00022630"/>
    </source>
</evidence>
<dbReference type="OrthoDB" id="9813348at2"/>
<keyword evidence="4" id="KW-0560">Oxidoreductase</keyword>
<evidence type="ECO:0000256" key="3">
    <source>
        <dbReference type="ARBA" id="ARBA00022827"/>
    </source>
</evidence>